<dbReference type="CDD" id="cd02231">
    <property type="entry name" value="cupin_BLL6423-like"/>
    <property type="match status" value="1"/>
</dbReference>
<evidence type="ECO:0000313" key="2">
    <source>
        <dbReference type="EMBL" id="MFC7269588.1"/>
    </source>
</evidence>
<protein>
    <submittedName>
        <fullName evidence="2">Cupin domain-containing protein</fullName>
    </submittedName>
</protein>
<evidence type="ECO:0000259" key="1">
    <source>
        <dbReference type="Pfam" id="PF07883"/>
    </source>
</evidence>
<name>A0ABW2HEP1_9MICO</name>
<accession>A0ABW2HEP1</accession>
<comment type="caution">
    <text evidence="2">The sequence shown here is derived from an EMBL/GenBank/DDBJ whole genome shotgun (WGS) entry which is preliminary data.</text>
</comment>
<dbReference type="SUPFAM" id="SSF51182">
    <property type="entry name" value="RmlC-like cupins"/>
    <property type="match status" value="1"/>
</dbReference>
<reference evidence="3" key="1">
    <citation type="journal article" date="2019" name="Int. J. Syst. Evol. Microbiol.">
        <title>The Global Catalogue of Microorganisms (GCM) 10K type strain sequencing project: providing services to taxonomists for standard genome sequencing and annotation.</title>
        <authorList>
            <consortium name="The Broad Institute Genomics Platform"/>
            <consortium name="The Broad Institute Genome Sequencing Center for Infectious Disease"/>
            <person name="Wu L."/>
            <person name="Ma J."/>
        </authorList>
    </citation>
    <scope>NUCLEOTIDE SEQUENCE [LARGE SCALE GENOMIC DNA]</scope>
    <source>
        <strain evidence="3">CGMCC 1.15772</strain>
    </source>
</reference>
<dbReference type="RefSeq" id="WP_262874521.1">
    <property type="nucleotide sequence ID" value="NZ_BAABKW010000001.1"/>
</dbReference>
<dbReference type="Gene3D" id="2.60.120.10">
    <property type="entry name" value="Jelly Rolls"/>
    <property type="match status" value="1"/>
</dbReference>
<dbReference type="Gene3D" id="2.20.70.150">
    <property type="match status" value="1"/>
</dbReference>
<dbReference type="EMBL" id="JBHTBE010000003">
    <property type="protein sequence ID" value="MFC7269588.1"/>
    <property type="molecule type" value="Genomic_DNA"/>
</dbReference>
<organism evidence="2 3">
    <name type="scientific">Microbacterium fluvii</name>
    <dbReference type="NCBI Taxonomy" id="415215"/>
    <lineage>
        <taxon>Bacteria</taxon>
        <taxon>Bacillati</taxon>
        <taxon>Actinomycetota</taxon>
        <taxon>Actinomycetes</taxon>
        <taxon>Micrococcales</taxon>
        <taxon>Microbacteriaceae</taxon>
        <taxon>Microbacterium</taxon>
    </lineage>
</organism>
<dbReference type="Proteomes" id="UP001596507">
    <property type="component" value="Unassembled WGS sequence"/>
</dbReference>
<evidence type="ECO:0000313" key="3">
    <source>
        <dbReference type="Proteomes" id="UP001596507"/>
    </source>
</evidence>
<dbReference type="Pfam" id="PF07883">
    <property type="entry name" value="Cupin_2"/>
    <property type="match status" value="1"/>
</dbReference>
<keyword evidence="3" id="KW-1185">Reference proteome</keyword>
<dbReference type="InterPro" id="IPR014710">
    <property type="entry name" value="RmlC-like_jellyroll"/>
</dbReference>
<dbReference type="PANTHER" id="PTHR36156:SF2">
    <property type="entry name" value="CUPIN TYPE-2 DOMAIN-CONTAINING PROTEIN"/>
    <property type="match status" value="1"/>
</dbReference>
<dbReference type="InterPro" id="IPR011051">
    <property type="entry name" value="RmlC_Cupin_sf"/>
</dbReference>
<dbReference type="InterPro" id="IPR013096">
    <property type="entry name" value="Cupin_2"/>
</dbReference>
<feature type="domain" description="Cupin type-2" evidence="1">
    <location>
        <begin position="90"/>
        <end position="153"/>
    </location>
</feature>
<dbReference type="InterPro" id="IPR047142">
    <property type="entry name" value="OryJ/VirC-like"/>
</dbReference>
<proteinExistence type="predicted"/>
<dbReference type="PANTHER" id="PTHR36156">
    <property type="entry name" value="SLR2101 PROTEIN"/>
    <property type="match status" value="1"/>
</dbReference>
<gene>
    <name evidence="2" type="ORF">ACFQRL_11500</name>
</gene>
<sequence>MTPESLTVPRRVVTGHDANGVSVVLSDGLVPVHRFMPQDGVGFYEVWQTAGAPAPIVADEGDPTLDSIRVPPPVRGTKVRVNEFFPGHLTPEGRQSPVHRTQSVDYGIVLEGEIVLMLDDSEVTLQAGDVVIQRGTDHAWANRTDKVCRVAFILIDGEFAPELLGVLPDDVHAALMTEGPHDEPGAHEAGA</sequence>